<dbReference type="GO" id="GO:0008270">
    <property type="term" value="F:zinc ion binding"/>
    <property type="evidence" value="ECO:0007669"/>
    <property type="project" value="UniProtKB-KW"/>
</dbReference>
<reference evidence="17" key="1">
    <citation type="submission" date="2025-05" db="UniProtKB">
        <authorList>
            <consortium name="RefSeq"/>
        </authorList>
    </citation>
    <scope>NUCLEOTIDE SEQUENCE [LARGE SCALE GENOMIC DNA]</scope>
    <source>
        <strain evidence="17">14028-0561.14</strain>
    </source>
</reference>
<evidence type="ECO:0000256" key="13">
    <source>
        <dbReference type="ARBA" id="ARBA00023228"/>
    </source>
</evidence>
<dbReference type="InterPro" id="IPR008598">
    <property type="entry name" value="Di19_Zn-bd"/>
</dbReference>
<dbReference type="Pfam" id="PF00569">
    <property type="entry name" value="ZZ"/>
    <property type="match status" value="1"/>
</dbReference>
<dbReference type="SMART" id="SM00355">
    <property type="entry name" value="ZnF_C2H2"/>
    <property type="match status" value="2"/>
</dbReference>
<evidence type="ECO:0000256" key="11">
    <source>
        <dbReference type="ARBA" id="ARBA00022786"/>
    </source>
</evidence>
<dbReference type="SMART" id="SM00291">
    <property type="entry name" value="ZnF_ZZ"/>
    <property type="match status" value="1"/>
</dbReference>
<evidence type="ECO:0000259" key="16">
    <source>
        <dbReference type="PROSITE" id="PS50135"/>
    </source>
</evidence>
<dbReference type="GO" id="GO:0045202">
    <property type="term" value="C:synapse"/>
    <property type="evidence" value="ECO:0007669"/>
    <property type="project" value="GOC"/>
</dbReference>
<dbReference type="PANTHER" id="PTHR12268">
    <property type="entry name" value="E3 UBIQUITIN-PROTEIN LIGASE KCMF1"/>
    <property type="match status" value="1"/>
</dbReference>
<feature type="compositionally biased region" description="Low complexity" evidence="15">
    <location>
        <begin position="171"/>
        <end position="180"/>
    </location>
</feature>
<sequence>MEVSMGHQNICCDGCQRVEFRGRRFRCMRCTNYDLCGDCYDQQIETQAHSIDHPMQLIPEPGQEPGLQLGNEMLELVHLSNCYTCPYCGLFGCSAKQLIKHVYDQHRLSEGYVACPMCASLPSVELLAIRNLSRHLLLNHIDQANQLEPDTPPLRRIMTRSLQRIRRRRQQPQQQSSREIPAILAIDDVAMPPEHQDRTENEESLNSSVDPSAKQPREGYLLGQWVAEQERIYRNAESSVIQRRQHALFTEHLLLSMLSAEELQLPEKKQSEMERSLKHQKELTSVMSLMSLPWTRLRQVTQWEGKRLLSSTVGELDVDLIRDQIAWLERAEAGSEEEEAID</sequence>
<gene>
    <name evidence="18" type="primary">LOC108077345</name>
</gene>
<dbReference type="PROSITE" id="PS50135">
    <property type="entry name" value="ZF_ZZ_2"/>
    <property type="match status" value="1"/>
</dbReference>
<dbReference type="AlphaFoldDB" id="A0A6P4IUN6"/>
<dbReference type="GeneID" id="108077345"/>
<evidence type="ECO:0000256" key="1">
    <source>
        <dbReference type="ARBA" id="ARBA00000900"/>
    </source>
</evidence>
<dbReference type="CDD" id="cd02338">
    <property type="entry name" value="ZZ_PCMF_like"/>
    <property type="match status" value="1"/>
</dbReference>
<keyword evidence="7" id="KW-0808">Transferase</keyword>
<keyword evidence="8" id="KW-0479">Metal-binding</keyword>
<dbReference type="InterPro" id="IPR050774">
    <property type="entry name" value="KCMF1/Dystrophin"/>
</dbReference>
<feature type="region of interest" description="Disordered" evidence="15">
    <location>
        <begin position="163"/>
        <end position="215"/>
    </location>
</feature>
<keyword evidence="10 14" id="KW-0863">Zinc-finger</keyword>
<comment type="similarity">
    <text evidence="4">Belongs to the KCMF1 family.</text>
</comment>
<dbReference type="GO" id="GO:0010646">
    <property type="term" value="P:regulation of cell communication"/>
    <property type="evidence" value="ECO:0007669"/>
    <property type="project" value="UniProtKB-ARBA"/>
</dbReference>
<dbReference type="EC" id="2.3.2.27" evidence="5"/>
<dbReference type="OMA" id="LRCVNYD"/>
<dbReference type="RefSeq" id="XP_017026123.1">
    <property type="nucleotide sequence ID" value="XM_017170634.3"/>
</dbReference>
<evidence type="ECO:0000313" key="17">
    <source>
        <dbReference type="Proteomes" id="UP001652661"/>
    </source>
</evidence>
<dbReference type="GO" id="GO:0005770">
    <property type="term" value="C:late endosome"/>
    <property type="evidence" value="ECO:0007669"/>
    <property type="project" value="UniProtKB-SubCell"/>
</dbReference>
<evidence type="ECO:0000256" key="8">
    <source>
        <dbReference type="ARBA" id="ARBA00022723"/>
    </source>
</evidence>
<reference evidence="18" key="2">
    <citation type="submission" date="2025-08" db="UniProtKB">
        <authorList>
            <consortium name="RefSeq"/>
        </authorList>
    </citation>
    <scope>IDENTIFICATION</scope>
    <source>
        <strain evidence="18">14028-0561.14</strain>
        <tissue evidence="18">Whole fly</tissue>
    </source>
</reference>
<dbReference type="OrthoDB" id="7873042at2759"/>
<keyword evidence="13" id="KW-0458">Lysosome</keyword>
<evidence type="ECO:0000313" key="18">
    <source>
        <dbReference type="RefSeq" id="XP_017026123.1"/>
    </source>
</evidence>
<evidence type="ECO:0000256" key="3">
    <source>
        <dbReference type="ARBA" id="ARBA00004603"/>
    </source>
</evidence>
<dbReference type="GO" id="GO:0023051">
    <property type="term" value="P:regulation of signaling"/>
    <property type="evidence" value="ECO:0007669"/>
    <property type="project" value="UniProtKB-ARBA"/>
</dbReference>
<keyword evidence="17" id="KW-1185">Reference proteome</keyword>
<dbReference type="GO" id="GO:0005886">
    <property type="term" value="C:plasma membrane"/>
    <property type="evidence" value="ECO:0007669"/>
    <property type="project" value="TreeGrafter"/>
</dbReference>
<dbReference type="GO" id="GO:0005764">
    <property type="term" value="C:lysosome"/>
    <property type="evidence" value="ECO:0007669"/>
    <property type="project" value="UniProtKB-SubCell"/>
</dbReference>
<evidence type="ECO:0000256" key="6">
    <source>
        <dbReference type="ARBA" id="ARBA00014999"/>
    </source>
</evidence>
<dbReference type="Gene3D" id="3.30.60.90">
    <property type="match status" value="1"/>
</dbReference>
<evidence type="ECO:0000256" key="15">
    <source>
        <dbReference type="SAM" id="MobiDB-lite"/>
    </source>
</evidence>
<organism evidence="17 18">
    <name type="scientific">Drosophila kikkawai</name>
    <name type="common">Fruit fly</name>
    <dbReference type="NCBI Taxonomy" id="30033"/>
    <lineage>
        <taxon>Eukaryota</taxon>
        <taxon>Metazoa</taxon>
        <taxon>Ecdysozoa</taxon>
        <taxon>Arthropoda</taxon>
        <taxon>Hexapoda</taxon>
        <taxon>Insecta</taxon>
        <taxon>Pterygota</taxon>
        <taxon>Neoptera</taxon>
        <taxon>Endopterygota</taxon>
        <taxon>Diptera</taxon>
        <taxon>Brachycera</taxon>
        <taxon>Muscomorpha</taxon>
        <taxon>Ephydroidea</taxon>
        <taxon>Drosophilidae</taxon>
        <taxon>Drosophila</taxon>
        <taxon>Sophophora</taxon>
    </lineage>
</organism>
<dbReference type="PANTHER" id="PTHR12268:SF13">
    <property type="entry name" value="E3 UBIQUITIN-PROTEIN LIGASE KCMF1"/>
    <property type="match status" value="1"/>
</dbReference>
<evidence type="ECO:0000256" key="12">
    <source>
        <dbReference type="ARBA" id="ARBA00022833"/>
    </source>
</evidence>
<protein>
    <recommendedName>
        <fullName evidence="6">E3 ubiquitin-protein ligase KCMF1</fullName>
        <ecNumber evidence="5">2.3.2.27</ecNumber>
    </recommendedName>
</protein>
<comment type="subcellular location">
    <subcellularLocation>
        <location evidence="3">Late endosome</location>
    </subcellularLocation>
    <subcellularLocation>
        <location evidence="2">Lysosome</location>
    </subcellularLocation>
</comment>
<accession>A0A6P4IUN6</accession>
<dbReference type="SUPFAM" id="SSF57850">
    <property type="entry name" value="RING/U-box"/>
    <property type="match status" value="1"/>
</dbReference>
<evidence type="ECO:0000256" key="14">
    <source>
        <dbReference type="PROSITE-ProRule" id="PRU00228"/>
    </source>
</evidence>
<evidence type="ECO:0000256" key="9">
    <source>
        <dbReference type="ARBA" id="ARBA00022753"/>
    </source>
</evidence>
<evidence type="ECO:0000256" key="7">
    <source>
        <dbReference type="ARBA" id="ARBA00022679"/>
    </source>
</evidence>
<comment type="catalytic activity">
    <reaction evidence="1">
        <text>S-ubiquitinyl-[E2 ubiquitin-conjugating enzyme]-L-cysteine + [acceptor protein]-L-lysine = [E2 ubiquitin-conjugating enzyme]-L-cysteine + N(6)-ubiquitinyl-[acceptor protein]-L-lysine.</text>
        <dbReference type="EC" id="2.3.2.27"/>
    </reaction>
</comment>
<evidence type="ECO:0000256" key="5">
    <source>
        <dbReference type="ARBA" id="ARBA00012483"/>
    </source>
</evidence>
<evidence type="ECO:0000256" key="2">
    <source>
        <dbReference type="ARBA" id="ARBA00004371"/>
    </source>
</evidence>
<feature type="domain" description="ZZ-type" evidence="16">
    <location>
        <begin position="7"/>
        <end position="63"/>
    </location>
</feature>
<dbReference type="Proteomes" id="UP001652661">
    <property type="component" value="Chromosome 2L"/>
</dbReference>
<evidence type="ECO:0000256" key="10">
    <source>
        <dbReference type="ARBA" id="ARBA00022771"/>
    </source>
</evidence>
<name>A0A6P4IUN6_DROKI</name>
<dbReference type="Pfam" id="PF05605">
    <property type="entry name" value="zf-Di19"/>
    <property type="match status" value="1"/>
</dbReference>
<keyword evidence="12" id="KW-0862">Zinc</keyword>
<dbReference type="InterPro" id="IPR013087">
    <property type="entry name" value="Znf_C2H2_type"/>
</dbReference>
<dbReference type="InterPro" id="IPR000433">
    <property type="entry name" value="Znf_ZZ"/>
</dbReference>
<proteinExistence type="inferred from homology"/>
<keyword evidence="9" id="KW-0967">Endosome</keyword>
<dbReference type="InterPro" id="IPR043145">
    <property type="entry name" value="Znf_ZZ_sf"/>
</dbReference>
<dbReference type="GO" id="GO:0099536">
    <property type="term" value="P:synaptic signaling"/>
    <property type="evidence" value="ECO:0007669"/>
    <property type="project" value="TreeGrafter"/>
</dbReference>
<dbReference type="GO" id="GO:0061630">
    <property type="term" value="F:ubiquitin protein ligase activity"/>
    <property type="evidence" value="ECO:0007669"/>
    <property type="project" value="UniProtKB-EC"/>
</dbReference>
<evidence type="ECO:0000256" key="4">
    <source>
        <dbReference type="ARBA" id="ARBA00010938"/>
    </source>
</evidence>
<dbReference type="PROSITE" id="PS01357">
    <property type="entry name" value="ZF_ZZ_1"/>
    <property type="match status" value="1"/>
</dbReference>
<keyword evidence="11" id="KW-0833">Ubl conjugation pathway</keyword>